<dbReference type="AlphaFoldDB" id="A0A5B7GZZ3"/>
<gene>
    <name evidence="2" type="ORF">E2C01_060049</name>
</gene>
<evidence type="ECO:0000256" key="1">
    <source>
        <dbReference type="SAM" id="MobiDB-lite"/>
    </source>
</evidence>
<feature type="region of interest" description="Disordered" evidence="1">
    <location>
        <begin position="1"/>
        <end position="22"/>
    </location>
</feature>
<dbReference type="Proteomes" id="UP000324222">
    <property type="component" value="Unassembled WGS sequence"/>
</dbReference>
<proteinExistence type="predicted"/>
<sequence>MAPKRSEDTAGVDKAKRKRSSLPTQREMIALVISVLTKNSVLWFDNGCFSGDVLPHITFSSPTPDKI</sequence>
<name>A0A5B7GZZ3_PORTR</name>
<organism evidence="2 3">
    <name type="scientific">Portunus trituberculatus</name>
    <name type="common">Swimming crab</name>
    <name type="synonym">Neptunus trituberculatus</name>
    <dbReference type="NCBI Taxonomy" id="210409"/>
    <lineage>
        <taxon>Eukaryota</taxon>
        <taxon>Metazoa</taxon>
        <taxon>Ecdysozoa</taxon>
        <taxon>Arthropoda</taxon>
        <taxon>Crustacea</taxon>
        <taxon>Multicrustacea</taxon>
        <taxon>Malacostraca</taxon>
        <taxon>Eumalacostraca</taxon>
        <taxon>Eucarida</taxon>
        <taxon>Decapoda</taxon>
        <taxon>Pleocyemata</taxon>
        <taxon>Brachyura</taxon>
        <taxon>Eubrachyura</taxon>
        <taxon>Portunoidea</taxon>
        <taxon>Portunidae</taxon>
        <taxon>Portuninae</taxon>
        <taxon>Portunus</taxon>
    </lineage>
</organism>
<comment type="caution">
    <text evidence="2">The sequence shown here is derived from an EMBL/GenBank/DDBJ whole genome shotgun (WGS) entry which is preliminary data.</text>
</comment>
<reference evidence="2 3" key="1">
    <citation type="submission" date="2019-05" db="EMBL/GenBank/DDBJ databases">
        <title>Another draft genome of Portunus trituberculatus and its Hox gene families provides insights of decapod evolution.</title>
        <authorList>
            <person name="Jeong J.-H."/>
            <person name="Song I."/>
            <person name="Kim S."/>
            <person name="Choi T."/>
            <person name="Kim D."/>
            <person name="Ryu S."/>
            <person name="Kim W."/>
        </authorList>
    </citation>
    <scope>NUCLEOTIDE SEQUENCE [LARGE SCALE GENOMIC DNA]</scope>
    <source>
        <tissue evidence="2">Muscle</tissue>
    </source>
</reference>
<protein>
    <submittedName>
        <fullName evidence="2">Uncharacterized protein</fullName>
    </submittedName>
</protein>
<evidence type="ECO:0000313" key="3">
    <source>
        <dbReference type="Proteomes" id="UP000324222"/>
    </source>
</evidence>
<feature type="compositionally biased region" description="Basic and acidic residues" evidence="1">
    <location>
        <begin position="1"/>
        <end position="14"/>
    </location>
</feature>
<keyword evidence="3" id="KW-1185">Reference proteome</keyword>
<accession>A0A5B7GZZ3</accession>
<dbReference type="EMBL" id="VSRR010024007">
    <property type="protein sequence ID" value="MPC65911.1"/>
    <property type="molecule type" value="Genomic_DNA"/>
</dbReference>
<evidence type="ECO:0000313" key="2">
    <source>
        <dbReference type="EMBL" id="MPC65911.1"/>
    </source>
</evidence>